<dbReference type="Proteomes" id="UP001516023">
    <property type="component" value="Unassembled WGS sequence"/>
</dbReference>
<feature type="region of interest" description="Disordered" evidence="1">
    <location>
        <begin position="1"/>
        <end position="32"/>
    </location>
</feature>
<dbReference type="AlphaFoldDB" id="A0ABD3Q9F9"/>
<accession>A0ABD3Q9F9</accession>
<sequence>MDEGKNSLDENDVDSIVDNLKSTSNQDGESIDREIYELKSESTEIIEVKRASKEQMWTMQPPQPYIPQYPSSEEEIPINLGRAKVKSPTGGHTHFNIFLNQSPQPQQTNMHPQPPMGMPYGGWSPPPVYNMQPSPQTMFTPPMYNCYPPYGMPQQQQPTVVVMNPQQPKPPSPKPDNSETPKPDGDKKPTPPPSPAPTPPSPTPPSPPPKPPTDHISPVCIASIIIAIIGFMMGVASIVKSDQAYQAHINYQEQGNGSESSALFETWQMARNIALGAGASSVVIYSLAFLLVFWSGMHHKMKRKVVSGCCMTLFLIGGWIVFAFSFVVDVVVLVLAFDVDNVVYPEIVWAAFIGHNVSWLLMLVNSEMARRWVG</sequence>
<feature type="compositionally biased region" description="Pro residues" evidence="1">
    <location>
        <begin position="190"/>
        <end position="211"/>
    </location>
</feature>
<feature type="transmembrane region" description="Helical" evidence="2">
    <location>
        <begin position="219"/>
        <end position="239"/>
    </location>
</feature>
<protein>
    <submittedName>
        <fullName evidence="3">Uncharacterized protein</fullName>
    </submittedName>
</protein>
<feature type="transmembrane region" description="Helical" evidence="2">
    <location>
        <begin position="273"/>
        <end position="293"/>
    </location>
</feature>
<proteinExistence type="predicted"/>
<feature type="transmembrane region" description="Helical" evidence="2">
    <location>
        <begin position="305"/>
        <end position="335"/>
    </location>
</feature>
<dbReference type="EMBL" id="JABMIG020000062">
    <property type="protein sequence ID" value="KAL3796544.1"/>
    <property type="molecule type" value="Genomic_DNA"/>
</dbReference>
<name>A0ABD3Q9F9_9STRA</name>
<evidence type="ECO:0000313" key="3">
    <source>
        <dbReference type="EMBL" id="KAL3796544.1"/>
    </source>
</evidence>
<feature type="compositionally biased region" description="Basic and acidic residues" evidence="1">
    <location>
        <begin position="176"/>
        <end position="189"/>
    </location>
</feature>
<feature type="transmembrane region" description="Helical" evidence="2">
    <location>
        <begin position="347"/>
        <end position="364"/>
    </location>
</feature>
<dbReference type="PRINTS" id="PR01217">
    <property type="entry name" value="PRICHEXTENSN"/>
</dbReference>
<keyword evidence="2" id="KW-0812">Transmembrane</keyword>
<keyword evidence="2" id="KW-0472">Membrane</keyword>
<feature type="region of interest" description="Disordered" evidence="1">
    <location>
        <begin position="162"/>
        <end position="214"/>
    </location>
</feature>
<gene>
    <name evidence="3" type="ORF">HJC23_009675</name>
</gene>
<evidence type="ECO:0000256" key="1">
    <source>
        <dbReference type="SAM" id="MobiDB-lite"/>
    </source>
</evidence>
<evidence type="ECO:0000313" key="4">
    <source>
        <dbReference type="Proteomes" id="UP001516023"/>
    </source>
</evidence>
<organism evidence="3 4">
    <name type="scientific">Cyclotella cryptica</name>
    <dbReference type="NCBI Taxonomy" id="29204"/>
    <lineage>
        <taxon>Eukaryota</taxon>
        <taxon>Sar</taxon>
        <taxon>Stramenopiles</taxon>
        <taxon>Ochrophyta</taxon>
        <taxon>Bacillariophyta</taxon>
        <taxon>Coscinodiscophyceae</taxon>
        <taxon>Thalassiosirophycidae</taxon>
        <taxon>Stephanodiscales</taxon>
        <taxon>Stephanodiscaceae</taxon>
        <taxon>Cyclotella</taxon>
    </lineage>
</organism>
<comment type="caution">
    <text evidence="3">The sequence shown here is derived from an EMBL/GenBank/DDBJ whole genome shotgun (WGS) entry which is preliminary data.</text>
</comment>
<keyword evidence="2" id="KW-1133">Transmembrane helix</keyword>
<evidence type="ECO:0000256" key="2">
    <source>
        <dbReference type="SAM" id="Phobius"/>
    </source>
</evidence>
<reference evidence="3 4" key="1">
    <citation type="journal article" date="2020" name="G3 (Bethesda)">
        <title>Improved Reference Genome for Cyclotella cryptica CCMP332, a Model for Cell Wall Morphogenesis, Salinity Adaptation, and Lipid Production in Diatoms (Bacillariophyta).</title>
        <authorList>
            <person name="Roberts W.R."/>
            <person name="Downey K.M."/>
            <person name="Ruck E.C."/>
            <person name="Traller J.C."/>
            <person name="Alverson A.J."/>
        </authorList>
    </citation>
    <scope>NUCLEOTIDE SEQUENCE [LARGE SCALE GENOMIC DNA]</scope>
    <source>
        <strain evidence="3 4">CCMP332</strain>
    </source>
</reference>
<keyword evidence="4" id="KW-1185">Reference proteome</keyword>